<sequence>MRTEKSRLISEASPQPTTSINDISGNDFAAIVPVIPGQIGGRESNIVSGTSLHKALGVETRMTDWIKRRISEYGFKEGTDYIIAETLRSSNLSSSKSRRQVSHEYLTTLNMAKELAMVERSEQGRAVRRYFIQCEEALQLSVPEIAAQYRRQLKARLSAANMFKPMCAALDAARAEQGKQTLHRHYSNESNMIARIVLGGLTAKQWAQVNGIDGEPRDGMNSAQLEHLTYLESTNITLIDMGMAYDQRKAELMRLSQRWLSKRLEAAHD</sequence>
<reference evidence="3 4" key="1">
    <citation type="journal article" date="2017" name="Antonie Van Leeuwenhoek">
        <title>Phylogenomic resolution of the bacterial genus Pantoea and its relationship with Erwinia and Tatumella.</title>
        <authorList>
            <person name="Palmer M."/>
            <person name="Steenkamp E.T."/>
            <person name="Coetzee M.P."/>
            <person name="Chan W.Y."/>
            <person name="van Zyl E."/>
            <person name="De Maayer P."/>
            <person name="Coutinho T.A."/>
            <person name="Blom J."/>
            <person name="Smits T.H."/>
            <person name="Duffy B."/>
            <person name="Venter S.N."/>
        </authorList>
    </citation>
    <scope>NUCLEOTIDE SEQUENCE [LARGE SCALE GENOMIC DNA]</scope>
    <source>
        <strain evidence="3 4">LMG 5345</strain>
    </source>
</reference>
<comment type="caution">
    <text evidence="3">The sequence shown here is derived from an EMBL/GenBank/DDBJ whole genome shotgun (WGS) entry which is preliminary data.</text>
</comment>
<name>A0ABX3UUL4_9GAMM</name>
<feature type="region of interest" description="Disordered" evidence="1">
    <location>
        <begin position="1"/>
        <end position="20"/>
    </location>
</feature>
<proteinExistence type="predicted"/>
<evidence type="ECO:0000313" key="3">
    <source>
        <dbReference type="EMBL" id="ORN01655.1"/>
    </source>
</evidence>
<dbReference type="RefSeq" id="WP_084882763.1">
    <property type="nucleotide sequence ID" value="NZ_MLJJ01000007.1"/>
</dbReference>
<dbReference type="PANTHER" id="PTHR36180">
    <property type="entry name" value="DNA-BINDING PROTEIN-RELATED-RELATED"/>
    <property type="match status" value="1"/>
</dbReference>
<dbReference type="PANTHER" id="PTHR36180:SF1">
    <property type="entry name" value="ANTA_ANTB ANTIREPRESSOR DOMAIN-CONTAINING PROTEIN"/>
    <property type="match status" value="1"/>
</dbReference>
<protein>
    <submittedName>
        <fullName evidence="3">AntA/AntB antirepressor family protein</fullName>
    </submittedName>
</protein>
<dbReference type="EMBL" id="MLJJ01000007">
    <property type="protein sequence ID" value="ORN01655.1"/>
    <property type="molecule type" value="Genomic_DNA"/>
</dbReference>
<feature type="domain" description="AntA/AntB antirepressor" evidence="2">
    <location>
        <begin position="47"/>
        <end position="121"/>
    </location>
</feature>
<keyword evidence="4" id="KW-1185">Reference proteome</keyword>
<organism evidence="3 4">
    <name type="scientific">Pantoea septica</name>
    <dbReference type="NCBI Taxonomy" id="472695"/>
    <lineage>
        <taxon>Bacteria</taxon>
        <taxon>Pseudomonadati</taxon>
        <taxon>Pseudomonadota</taxon>
        <taxon>Gammaproteobacteria</taxon>
        <taxon>Enterobacterales</taxon>
        <taxon>Erwiniaceae</taxon>
        <taxon>Pantoea</taxon>
    </lineage>
</organism>
<dbReference type="Proteomes" id="UP000193785">
    <property type="component" value="Unassembled WGS sequence"/>
</dbReference>
<dbReference type="InterPro" id="IPR013557">
    <property type="entry name" value="AntA/B_antirep"/>
</dbReference>
<gene>
    <name evidence="3" type="ORF">HA46_05510</name>
</gene>
<dbReference type="Pfam" id="PF08346">
    <property type="entry name" value="AntA"/>
    <property type="match status" value="1"/>
</dbReference>
<evidence type="ECO:0000256" key="1">
    <source>
        <dbReference type="SAM" id="MobiDB-lite"/>
    </source>
</evidence>
<evidence type="ECO:0000259" key="2">
    <source>
        <dbReference type="Pfam" id="PF08346"/>
    </source>
</evidence>
<evidence type="ECO:0000313" key="4">
    <source>
        <dbReference type="Proteomes" id="UP000193785"/>
    </source>
</evidence>
<accession>A0ABX3UUL4</accession>